<name>A0A6A4WEG7_AMPAM</name>
<dbReference type="GO" id="GO:0008832">
    <property type="term" value="F:dGTPase activity"/>
    <property type="evidence" value="ECO:0007669"/>
    <property type="project" value="TreeGrafter"/>
</dbReference>
<sequence>MAPEMEATTGWKVFNDSVHGHFELHRLCVLVIDTPQFQRLRHIKQLGGTYYVFPSAAHNRFEHSLGVAYLAAELVSTLRRNQPELNITDIDVVCVSLAGLCHDLGHGPFSHMWETFMDQVRPERRWKHEATSVEMFQYMLEQNGLMESFTEAGLTELDITFIKEQIAGPCPDTGKYVGRTGKKAFLYEIISNKRNGIDVDKWDYFCRDSHLLGINISFDYKRCLLYSRVIEVENEGFQICTRDKEVGNMYDLFYTRWVLHRRAYQHRVCRIVERMFCDLLALADPHLLLPDPSRPDSPGVRMSEACDNMGVFSQLTDHVQQLVAQSVTEELEPARRLLRDIHTRRLYKFVCASQPTAKDGKEIDTEAIRRGVGALLQPEDGLSPDDLMVDVISITYGMGNRNPIDCVRFYSKENPNTAMIIRRSDVSPLLPDKFRETYVMMTCRQREKNKVAAARARFEKWSSSNQYSLPSRELWFGRMSPVKGGEDETLGELEQTGRRRNLSLRRSVSSNIDL</sequence>
<evidence type="ECO:0000313" key="3">
    <source>
        <dbReference type="EMBL" id="KAF0305085.1"/>
    </source>
</evidence>
<dbReference type="GO" id="GO:0005634">
    <property type="term" value="C:nucleus"/>
    <property type="evidence" value="ECO:0007669"/>
    <property type="project" value="TreeGrafter"/>
</dbReference>
<comment type="similarity">
    <text evidence="1">Belongs to the SAMHD1 family.</text>
</comment>
<dbReference type="CDD" id="cd00077">
    <property type="entry name" value="HDc"/>
    <property type="match status" value="1"/>
</dbReference>
<dbReference type="Proteomes" id="UP000440578">
    <property type="component" value="Unassembled WGS sequence"/>
</dbReference>
<dbReference type="Gene3D" id="1.10.3210.10">
    <property type="entry name" value="Hypothetical protein af1432"/>
    <property type="match status" value="1"/>
</dbReference>
<dbReference type="SUPFAM" id="SSF109604">
    <property type="entry name" value="HD-domain/PDEase-like"/>
    <property type="match status" value="1"/>
</dbReference>
<dbReference type="EMBL" id="VIIS01000780">
    <property type="protein sequence ID" value="KAF0305085.1"/>
    <property type="molecule type" value="Genomic_DNA"/>
</dbReference>
<dbReference type="PANTHER" id="PTHR11373">
    <property type="entry name" value="DEOXYNUCLEOSIDE TRIPHOSPHATE TRIPHOSPHOHYDROLASE"/>
    <property type="match status" value="1"/>
</dbReference>
<dbReference type="SMART" id="SM00471">
    <property type="entry name" value="HDc"/>
    <property type="match status" value="1"/>
</dbReference>
<gene>
    <name evidence="3" type="primary">SAMHD1</name>
    <name evidence="3" type="ORF">FJT64_000279</name>
</gene>
<evidence type="ECO:0000259" key="2">
    <source>
        <dbReference type="PROSITE" id="PS51831"/>
    </source>
</evidence>
<evidence type="ECO:0000256" key="1">
    <source>
        <dbReference type="ARBA" id="ARBA00005776"/>
    </source>
</evidence>
<organism evidence="3 4">
    <name type="scientific">Amphibalanus amphitrite</name>
    <name type="common">Striped barnacle</name>
    <name type="synonym">Balanus amphitrite</name>
    <dbReference type="NCBI Taxonomy" id="1232801"/>
    <lineage>
        <taxon>Eukaryota</taxon>
        <taxon>Metazoa</taxon>
        <taxon>Ecdysozoa</taxon>
        <taxon>Arthropoda</taxon>
        <taxon>Crustacea</taxon>
        <taxon>Multicrustacea</taxon>
        <taxon>Cirripedia</taxon>
        <taxon>Thoracica</taxon>
        <taxon>Thoracicalcarea</taxon>
        <taxon>Balanomorpha</taxon>
        <taxon>Balanoidea</taxon>
        <taxon>Balanidae</taxon>
        <taxon>Amphibalaninae</taxon>
        <taxon>Amphibalanus</taxon>
    </lineage>
</organism>
<reference evidence="3 4" key="1">
    <citation type="submission" date="2019-07" db="EMBL/GenBank/DDBJ databases">
        <title>Draft genome assembly of a fouling barnacle, Amphibalanus amphitrite (Darwin, 1854): The first reference genome for Thecostraca.</title>
        <authorList>
            <person name="Kim W."/>
        </authorList>
    </citation>
    <scope>NUCLEOTIDE SEQUENCE [LARGE SCALE GENOMIC DNA]</scope>
    <source>
        <strain evidence="3">SNU_AA5</strain>
        <tissue evidence="3">Soma without cirri and trophi</tissue>
    </source>
</reference>
<dbReference type="InterPro" id="IPR003607">
    <property type="entry name" value="HD/PDEase_dom"/>
</dbReference>
<dbReference type="Gene3D" id="3.30.70.2760">
    <property type="match status" value="1"/>
</dbReference>
<dbReference type="PROSITE" id="PS51831">
    <property type="entry name" value="HD"/>
    <property type="match status" value="1"/>
</dbReference>
<accession>A0A6A4WEG7</accession>
<comment type="caution">
    <text evidence="3">The sequence shown here is derived from an EMBL/GenBank/DDBJ whole genome shotgun (WGS) entry which is preliminary data.</text>
</comment>
<protein>
    <submittedName>
        <fullName evidence="3">Deoxynucleoside triphosphate triphosphohydrolase SAMHD1</fullName>
    </submittedName>
</protein>
<dbReference type="InterPro" id="IPR006674">
    <property type="entry name" value="HD_domain"/>
</dbReference>
<feature type="domain" description="HD" evidence="2">
    <location>
        <begin position="60"/>
        <end position="205"/>
    </location>
</feature>
<dbReference type="AlphaFoldDB" id="A0A6A4WEG7"/>
<evidence type="ECO:0000313" key="4">
    <source>
        <dbReference type="Proteomes" id="UP000440578"/>
    </source>
</evidence>
<dbReference type="Pfam" id="PF01966">
    <property type="entry name" value="HD"/>
    <property type="match status" value="1"/>
</dbReference>
<dbReference type="InterPro" id="IPR050135">
    <property type="entry name" value="dGTPase-like"/>
</dbReference>
<dbReference type="PANTHER" id="PTHR11373:SF4">
    <property type="entry name" value="DEOXYNUCLEOSIDE TRIPHOSPHATE TRIPHOSPHOHYDROLASE SAMHD1"/>
    <property type="match status" value="1"/>
</dbReference>
<proteinExistence type="inferred from homology"/>
<keyword evidence="4" id="KW-1185">Reference proteome</keyword>
<keyword evidence="3" id="KW-0378">Hydrolase</keyword>
<dbReference type="GO" id="GO:0006203">
    <property type="term" value="P:dGTP catabolic process"/>
    <property type="evidence" value="ECO:0007669"/>
    <property type="project" value="TreeGrafter"/>
</dbReference>
<dbReference type="OrthoDB" id="9991235at2759"/>